<protein>
    <submittedName>
        <fullName evidence="1">Uncharacterized protein</fullName>
    </submittedName>
</protein>
<dbReference type="EMBL" id="QDEB01127656">
    <property type="protein sequence ID" value="RZB39509.1"/>
    <property type="molecule type" value="Genomic_DNA"/>
</dbReference>
<reference evidence="1 2" key="1">
    <citation type="submission" date="2017-03" db="EMBL/GenBank/DDBJ databases">
        <title>Genome of the blue death feigning beetle - Asbolus verrucosus.</title>
        <authorList>
            <person name="Rider S.D."/>
        </authorList>
    </citation>
    <scope>NUCLEOTIDE SEQUENCE [LARGE SCALE GENOMIC DNA]</scope>
    <source>
        <strain evidence="1">Butters</strain>
        <tissue evidence="1">Head and leg muscle</tissue>
    </source>
</reference>
<sequence length="9" mass="1063">MIIVCPWTT</sequence>
<gene>
    <name evidence="1" type="ORF">BDFB_001954</name>
</gene>
<dbReference type="Proteomes" id="UP000292052">
    <property type="component" value="Unassembled WGS sequence"/>
</dbReference>
<evidence type="ECO:0000313" key="2">
    <source>
        <dbReference type="Proteomes" id="UP000292052"/>
    </source>
</evidence>
<proteinExistence type="predicted"/>
<organism evidence="1 2">
    <name type="scientific">Asbolus verrucosus</name>
    <name type="common">Desert ironclad beetle</name>
    <dbReference type="NCBI Taxonomy" id="1661398"/>
    <lineage>
        <taxon>Eukaryota</taxon>
        <taxon>Metazoa</taxon>
        <taxon>Ecdysozoa</taxon>
        <taxon>Arthropoda</taxon>
        <taxon>Hexapoda</taxon>
        <taxon>Insecta</taxon>
        <taxon>Pterygota</taxon>
        <taxon>Neoptera</taxon>
        <taxon>Endopterygota</taxon>
        <taxon>Coleoptera</taxon>
        <taxon>Polyphaga</taxon>
        <taxon>Cucujiformia</taxon>
        <taxon>Tenebrionidae</taxon>
        <taxon>Pimeliinae</taxon>
        <taxon>Asbolus</taxon>
    </lineage>
</organism>
<keyword evidence="2" id="KW-1185">Reference proteome</keyword>
<name>A0A482V8Q9_ASBVE</name>
<evidence type="ECO:0000313" key="1">
    <source>
        <dbReference type="EMBL" id="RZB39509.1"/>
    </source>
</evidence>
<accession>A0A482V8Q9</accession>
<comment type="caution">
    <text evidence="1">The sequence shown here is derived from an EMBL/GenBank/DDBJ whole genome shotgun (WGS) entry which is preliminary data.</text>
</comment>